<dbReference type="GO" id="GO:0005524">
    <property type="term" value="F:ATP binding"/>
    <property type="evidence" value="ECO:0007669"/>
    <property type="project" value="UniProtKB-KW"/>
</dbReference>
<feature type="domain" description="DNA2/NAM7 helicase-like C-terminal" evidence="7">
    <location>
        <begin position="1154"/>
        <end position="1320"/>
    </location>
</feature>
<comment type="similarity">
    <text evidence="1">Belongs to the DNA2/NAM7 helicase family.</text>
</comment>
<keyword evidence="2" id="KW-0547">Nucleotide-binding</keyword>
<dbReference type="CDD" id="cd18808">
    <property type="entry name" value="SF1_C_Upf1"/>
    <property type="match status" value="1"/>
</dbReference>
<dbReference type="SUPFAM" id="SSF52540">
    <property type="entry name" value="P-loop containing nucleoside triphosphate hydrolases"/>
    <property type="match status" value="2"/>
</dbReference>
<accession>A0A2X1UVJ4</accession>
<dbReference type="SUPFAM" id="SSF52980">
    <property type="entry name" value="Restriction endonuclease-like"/>
    <property type="match status" value="1"/>
</dbReference>
<dbReference type="InterPro" id="IPR050534">
    <property type="entry name" value="Coronavir_polyprotein_1ab"/>
</dbReference>
<dbReference type="PANTHER" id="PTHR43788">
    <property type="entry name" value="DNA2/NAM7 HELICASE FAMILY MEMBER"/>
    <property type="match status" value="1"/>
</dbReference>
<dbReference type="InterPro" id="IPR011335">
    <property type="entry name" value="Restrct_endonuc-II-like"/>
</dbReference>
<dbReference type="InterPro" id="IPR027417">
    <property type="entry name" value="P-loop_NTPase"/>
</dbReference>
<evidence type="ECO:0000256" key="5">
    <source>
        <dbReference type="ARBA" id="ARBA00022840"/>
    </source>
</evidence>
<dbReference type="Gene3D" id="3.40.960.10">
    <property type="entry name" value="VSR Endonuclease"/>
    <property type="match status" value="1"/>
</dbReference>
<feature type="domain" description="Restriction endonuclease type II-like" evidence="8">
    <location>
        <begin position="1365"/>
        <end position="1458"/>
    </location>
</feature>
<proteinExistence type="inferred from homology"/>
<dbReference type="InterPro" id="IPR049468">
    <property type="entry name" value="Restrct_endonuc-II-like_dom"/>
</dbReference>
<dbReference type="InterPro" id="IPR041679">
    <property type="entry name" value="DNA2/NAM7-like_C"/>
</dbReference>
<evidence type="ECO:0000313" key="10">
    <source>
        <dbReference type="Proteomes" id="UP000250242"/>
    </source>
</evidence>
<protein>
    <submittedName>
        <fullName evidence="9">Putative DNA helicase</fullName>
    </submittedName>
</protein>
<dbReference type="Pfam" id="PF13087">
    <property type="entry name" value="AAA_12"/>
    <property type="match status" value="1"/>
</dbReference>
<dbReference type="InterPro" id="IPR041677">
    <property type="entry name" value="DNA2/NAM7_AAA_11"/>
</dbReference>
<sequence>MNESSCHVIELLDYIEQIEKLKKKPVFSVPTEHFVAYQNELQGLPELEVNLQSGDDDIWLSLPRLQEIAAPIVSEQLEPWVSLPKTPEKLPALKSEYVAYDSKEKAIHYKLSDYPEVRELFDWYVENQWKPWAEGELPRRRLISLYNKLFSLQQVIVQGGAETPLELVWGIGFATWKKQGFEKIPLSHPLIVQVCEISLNQETFALEVRPRNTDPRLELDCYLEMEVSGVSDLEGYWKSVLAKEANRPNPFEPSTYEGILKAAVGYLDPTGVYEEREPHLESQIPDEHLKITNNWILFGRNRSSDIFLEDVRRLKENIKTISLLPEVIQNFVTHGDDTVKVKPEQPFRGLSSSDNSVGAFELYFSLPYNDEQVSIIQKLENSNGVVVQGPPGTGKTHTIANIISHYLAQGKRVLVTAKSETALAVLREKLPERIRSLSVALLSDERDGMKQFEHSIQTIASRVAGLNPSRTERSITDIEGKIDQLHAEISYIDQSLTKYAAKHMEKHSFQGKKVTAAEMAKLVVEQAVDCQWFDDEPSISLEHCKTFNDSDINSLRQARMRLGVDLPYVKAVLPVPSVLPEWEVLRGFHQDLIRAKRIESNVLSGDLISLVDARTETLEKAKVLIDFLDERNELNQKLSIGAEWVNAFRNRLVKMCSDDPIWLALQQFCTEVKEQEELRKELLLKAIEVPRGAELNQDFNDALARLVVGKSAFGMRFGKGEARKALQLVKILGAFPKEIEEWRAVQKFVNWRKDVRTLIVRWNALVAEFSFEKIAVDSEINSAFLELVKAQALIEDAHRLYTDFDSVFYERLNEVFGRSVAEKVVNEEGNRDSLSEVYESLVAHVDKGRLGYAKSRIHEILMSLQGCSGVIVDKLEDFLFNQVGNQTIEEAILEESWASMCLELDRLYNLRPFLDEVARMITILKEAGAPKWAKRIETEHATNDTDLIVPLNWREAWNWRRADIFLESIEGHKKLRKLFQQRNEFTKNLASTYEDIVAEKAWLKVHKNSPDSVRQALQGYLNAVQAIGKGTGIRAKRHRMSARKAMERAYQAVPCWILPHWRVSETIPSEVALFDLVIVDEASQSDISSLPVLLRGKKLLIVGDQKQVSPSAVGVAEERIKDLASRYLKSQPHGFEMTPDKSIYDLASVVFAGNSVMLREHFRCVPAIIEYSNREFYKGDIKPLRIPRANERLDPPLVSVFVEGGSRQGDINKPEAEAIVAEIESILADEQFNGRSVGVVTLLGSKQAVHIQNLINSRISQKDIHERQIIAGNPTVFQGRERDIMMVSMVLASGDRAVANKLDMRQRFNVALSRARDRTYLFYSVPESKFSEDSLNARLIRHFHQPFMHDENKVQTLREKCESGFELEMYDELVKRGYRVQPQVQSGGYRIDFVVEGNEGRRLAIECDGDRYHGPDKWADDMNRQRVLERAGWTFWRCFASDFVRRRDEVIADLVQTLEREGIEPIGSELIDNTKWSIIKTANPLGVGLQSEELE</sequence>
<evidence type="ECO:0000259" key="8">
    <source>
        <dbReference type="Pfam" id="PF18741"/>
    </source>
</evidence>
<evidence type="ECO:0000256" key="3">
    <source>
        <dbReference type="ARBA" id="ARBA00022801"/>
    </source>
</evidence>
<organism evidence="9 10">
    <name type="scientific">Oligella urethralis</name>
    <dbReference type="NCBI Taxonomy" id="90245"/>
    <lineage>
        <taxon>Bacteria</taxon>
        <taxon>Pseudomonadati</taxon>
        <taxon>Pseudomonadota</taxon>
        <taxon>Betaproteobacteria</taxon>
        <taxon>Burkholderiales</taxon>
        <taxon>Alcaligenaceae</taxon>
        <taxon>Oligella</taxon>
    </lineage>
</organism>
<keyword evidence="4 9" id="KW-0347">Helicase</keyword>
<evidence type="ECO:0000259" key="6">
    <source>
        <dbReference type="Pfam" id="PF13086"/>
    </source>
</evidence>
<evidence type="ECO:0000313" key="9">
    <source>
        <dbReference type="EMBL" id="SPY07723.1"/>
    </source>
</evidence>
<dbReference type="Gene3D" id="3.40.50.300">
    <property type="entry name" value="P-loop containing nucleotide triphosphate hydrolases"/>
    <property type="match status" value="3"/>
</dbReference>
<keyword evidence="5" id="KW-0067">ATP-binding</keyword>
<evidence type="ECO:0000256" key="2">
    <source>
        <dbReference type="ARBA" id="ARBA00022741"/>
    </source>
</evidence>
<dbReference type="EMBL" id="UATH01000001">
    <property type="protein sequence ID" value="SPY07723.1"/>
    <property type="molecule type" value="Genomic_DNA"/>
</dbReference>
<dbReference type="Proteomes" id="UP000250242">
    <property type="component" value="Unassembled WGS sequence"/>
</dbReference>
<dbReference type="Pfam" id="PF18741">
    <property type="entry name" value="MTES_1575"/>
    <property type="match status" value="1"/>
</dbReference>
<dbReference type="Pfam" id="PF13086">
    <property type="entry name" value="AAA_11"/>
    <property type="match status" value="1"/>
</dbReference>
<keyword evidence="3" id="KW-0378">Hydrolase</keyword>
<dbReference type="GO" id="GO:0043139">
    <property type="term" value="F:5'-3' DNA helicase activity"/>
    <property type="evidence" value="ECO:0007669"/>
    <property type="project" value="TreeGrafter"/>
</dbReference>
<feature type="domain" description="DNA2/NAM7 helicase helicase" evidence="6">
    <location>
        <begin position="368"/>
        <end position="510"/>
    </location>
</feature>
<reference evidence="9 10" key="1">
    <citation type="submission" date="2018-06" db="EMBL/GenBank/DDBJ databases">
        <authorList>
            <consortium name="Pathogen Informatics"/>
            <person name="Doyle S."/>
        </authorList>
    </citation>
    <scope>NUCLEOTIDE SEQUENCE [LARGE SCALE GENOMIC DNA]</scope>
    <source>
        <strain evidence="9 10">NCTC11009</strain>
    </source>
</reference>
<name>A0A2X1UVJ4_9BURK</name>
<gene>
    <name evidence="9" type="ORF">NCTC11009_00935</name>
</gene>
<dbReference type="GO" id="GO:0016787">
    <property type="term" value="F:hydrolase activity"/>
    <property type="evidence" value="ECO:0007669"/>
    <property type="project" value="UniProtKB-KW"/>
</dbReference>
<dbReference type="InterPro" id="IPR047187">
    <property type="entry name" value="SF1_C_Upf1"/>
</dbReference>
<evidence type="ECO:0000256" key="1">
    <source>
        <dbReference type="ARBA" id="ARBA00007913"/>
    </source>
</evidence>
<dbReference type="PANTHER" id="PTHR43788:SF8">
    <property type="entry name" value="DNA-BINDING PROTEIN SMUBP-2"/>
    <property type="match status" value="1"/>
</dbReference>
<evidence type="ECO:0000259" key="7">
    <source>
        <dbReference type="Pfam" id="PF13087"/>
    </source>
</evidence>
<evidence type="ECO:0000256" key="4">
    <source>
        <dbReference type="ARBA" id="ARBA00022806"/>
    </source>
</evidence>
<dbReference type="RefSeq" id="WP_113062401.1">
    <property type="nucleotide sequence ID" value="NZ_UATH01000001.1"/>
</dbReference>